<protein>
    <recommendedName>
        <fullName evidence="4">Lipoprotein</fullName>
    </recommendedName>
</protein>
<sequence>MKKTTLILALFALVGFASACADKKDDDDSLLLAGLLLTGSSGPTVGTWAAPTAGSATLGSCITSSGGTSLCTTNYPESSCSLLITTYGFNAIFSTSTGATSVNTADNLCVSNGYTSCTSQGTYLQCSK</sequence>
<keyword evidence="1" id="KW-0732">Signal</keyword>
<dbReference type="PROSITE" id="PS51257">
    <property type="entry name" value="PROKAR_LIPOPROTEIN"/>
    <property type="match status" value="1"/>
</dbReference>
<feature type="signal peptide" evidence="1">
    <location>
        <begin position="1"/>
        <end position="21"/>
    </location>
</feature>
<organism evidence="2 3">
    <name type="scientific">Leptonema illini DSM 21528</name>
    <dbReference type="NCBI Taxonomy" id="929563"/>
    <lineage>
        <taxon>Bacteria</taxon>
        <taxon>Pseudomonadati</taxon>
        <taxon>Spirochaetota</taxon>
        <taxon>Spirochaetia</taxon>
        <taxon>Leptospirales</taxon>
        <taxon>Leptospiraceae</taxon>
        <taxon>Leptonema</taxon>
    </lineage>
</organism>
<name>H2CFF7_9LEPT</name>
<dbReference type="AlphaFoldDB" id="H2CFF7"/>
<proteinExistence type="predicted"/>
<evidence type="ECO:0000256" key="1">
    <source>
        <dbReference type="SAM" id="SignalP"/>
    </source>
</evidence>
<dbReference type="HOGENOM" id="CLU_1956882_0_0_12"/>
<gene>
    <name evidence="2" type="ORF">Lepil_3119</name>
</gene>
<dbReference type="RefSeq" id="WP_002773919.1">
    <property type="nucleotide sequence ID" value="NZ_JH597773.1"/>
</dbReference>
<evidence type="ECO:0008006" key="4">
    <source>
        <dbReference type="Google" id="ProtNLM"/>
    </source>
</evidence>
<evidence type="ECO:0000313" key="2">
    <source>
        <dbReference type="EMBL" id="EHQ07782.1"/>
    </source>
</evidence>
<dbReference type="Proteomes" id="UP000005737">
    <property type="component" value="Unassembled WGS sequence"/>
</dbReference>
<reference evidence="2 3" key="1">
    <citation type="submission" date="2011-10" db="EMBL/GenBank/DDBJ databases">
        <title>The Improved High-Quality Draft genome of Leptonema illini DSM 21528.</title>
        <authorList>
            <consortium name="US DOE Joint Genome Institute (JGI-PGF)"/>
            <person name="Lucas S."/>
            <person name="Copeland A."/>
            <person name="Lapidus A."/>
            <person name="Glavina del Rio T."/>
            <person name="Dalin E."/>
            <person name="Tice H."/>
            <person name="Bruce D."/>
            <person name="Goodwin L."/>
            <person name="Pitluck S."/>
            <person name="Peters L."/>
            <person name="Mikhailova N."/>
            <person name="Held B."/>
            <person name="Kyrpides N."/>
            <person name="Mavromatis K."/>
            <person name="Ivanova N."/>
            <person name="Markowitz V."/>
            <person name="Cheng J.-F."/>
            <person name="Hugenholtz P."/>
            <person name="Woyke T."/>
            <person name="Wu D."/>
            <person name="Gronow S."/>
            <person name="Wellnitz S."/>
            <person name="Brambilla E.-M."/>
            <person name="Klenk H.-P."/>
            <person name="Eisen J.A."/>
        </authorList>
    </citation>
    <scope>NUCLEOTIDE SEQUENCE [LARGE SCALE GENOMIC DNA]</scope>
    <source>
        <strain evidence="2 3">DSM 21528</strain>
    </source>
</reference>
<accession>H2CFF7</accession>
<keyword evidence="3" id="KW-1185">Reference proteome</keyword>
<dbReference type="EMBL" id="JH597773">
    <property type="protein sequence ID" value="EHQ07782.1"/>
    <property type="molecule type" value="Genomic_DNA"/>
</dbReference>
<feature type="chain" id="PRO_5003559735" description="Lipoprotein" evidence="1">
    <location>
        <begin position="22"/>
        <end position="128"/>
    </location>
</feature>
<evidence type="ECO:0000313" key="3">
    <source>
        <dbReference type="Proteomes" id="UP000005737"/>
    </source>
</evidence>